<dbReference type="InterPro" id="IPR036236">
    <property type="entry name" value="Znf_C2H2_sf"/>
</dbReference>
<dbReference type="GO" id="GO:0000978">
    <property type="term" value="F:RNA polymerase II cis-regulatory region sequence-specific DNA binding"/>
    <property type="evidence" value="ECO:0007669"/>
    <property type="project" value="TreeGrafter"/>
</dbReference>
<feature type="region of interest" description="Disordered" evidence="2">
    <location>
        <begin position="1"/>
        <end position="105"/>
    </location>
</feature>
<dbReference type="FunFam" id="3.30.160.60:FF:000682">
    <property type="entry name" value="ras-responsive element-binding protein 1 isoform X1"/>
    <property type="match status" value="1"/>
</dbReference>
<evidence type="ECO:0000313" key="5">
    <source>
        <dbReference type="Proteomes" id="UP000075901"/>
    </source>
</evidence>
<organism evidence="4 5">
    <name type="scientific">Anopheles maculatus</name>
    <dbReference type="NCBI Taxonomy" id="74869"/>
    <lineage>
        <taxon>Eukaryota</taxon>
        <taxon>Metazoa</taxon>
        <taxon>Ecdysozoa</taxon>
        <taxon>Arthropoda</taxon>
        <taxon>Hexapoda</taxon>
        <taxon>Insecta</taxon>
        <taxon>Pterygota</taxon>
        <taxon>Neoptera</taxon>
        <taxon>Endopterygota</taxon>
        <taxon>Diptera</taxon>
        <taxon>Nematocera</taxon>
        <taxon>Culicoidea</taxon>
        <taxon>Culicidae</taxon>
        <taxon>Anophelinae</taxon>
        <taxon>Anopheles</taxon>
        <taxon>Anopheles maculatus group</taxon>
    </lineage>
</organism>
<reference evidence="4" key="2">
    <citation type="submission" date="2020-05" db="UniProtKB">
        <authorList>
            <consortium name="EnsemblMetazoa"/>
        </authorList>
    </citation>
    <scope>IDENTIFICATION</scope>
    <source>
        <strain evidence="4">maculatus3</strain>
    </source>
</reference>
<protein>
    <recommendedName>
        <fullName evidence="3">C2H2-type domain-containing protein</fullName>
    </recommendedName>
</protein>
<dbReference type="PANTHER" id="PTHR46451">
    <property type="entry name" value="RAS-RESPONSIVE ELEMENT-BINDING PROTEIN 1"/>
    <property type="match status" value="1"/>
</dbReference>
<dbReference type="VEuPathDB" id="VectorBase:AMAM009054"/>
<accession>A0A182SLC2</accession>
<keyword evidence="1" id="KW-0862">Zinc</keyword>
<evidence type="ECO:0000256" key="1">
    <source>
        <dbReference type="PROSITE-ProRule" id="PRU00042"/>
    </source>
</evidence>
<sequence length="197" mass="21278">MEAGSNSVGVASNVATTPSTGSDGTSDEYMRAAAIKVETPDATESSPSQPEHTADGGRDVNVEEAEEEEEQEETVHNKRRGSSGPPQRRTEEEDEEEQPATGGTEPGKRYICPICDCVSPTQRAFTDHIRLHNAESESAATAVASASFCCKICSKVLSSASSLDRHVLVHTGERPFNCKYCSLTFTTNGNMHRHMRT</sequence>
<dbReference type="Proteomes" id="UP000075901">
    <property type="component" value="Unassembled WGS sequence"/>
</dbReference>
<dbReference type="GO" id="GO:0005634">
    <property type="term" value="C:nucleus"/>
    <property type="evidence" value="ECO:0007669"/>
    <property type="project" value="TreeGrafter"/>
</dbReference>
<reference evidence="5" key="1">
    <citation type="submission" date="2013-09" db="EMBL/GenBank/DDBJ databases">
        <title>The Genome Sequence of Anopheles maculatus species B.</title>
        <authorList>
            <consortium name="The Broad Institute Genomics Platform"/>
            <person name="Neafsey D.E."/>
            <person name="Besansky N."/>
            <person name="Howell P."/>
            <person name="Walton C."/>
            <person name="Young S.K."/>
            <person name="Zeng Q."/>
            <person name="Gargeya S."/>
            <person name="Fitzgerald M."/>
            <person name="Haas B."/>
            <person name="Abouelleil A."/>
            <person name="Allen A.W."/>
            <person name="Alvarado L."/>
            <person name="Arachchi H.M."/>
            <person name="Berlin A.M."/>
            <person name="Chapman S.B."/>
            <person name="Gainer-Dewar J."/>
            <person name="Goldberg J."/>
            <person name="Griggs A."/>
            <person name="Gujja S."/>
            <person name="Hansen M."/>
            <person name="Howarth C."/>
            <person name="Imamovic A."/>
            <person name="Ireland A."/>
            <person name="Larimer J."/>
            <person name="McCowan C."/>
            <person name="Murphy C."/>
            <person name="Pearson M."/>
            <person name="Poon T.W."/>
            <person name="Priest M."/>
            <person name="Roberts A."/>
            <person name="Saif S."/>
            <person name="Shea T."/>
            <person name="Sisk P."/>
            <person name="Sykes S."/>
            <person name="Wortman J."/>
            <person name="Nusbaum C."/>
            <person name="Birren B."/>
        </authorList>
    </citation>
    <scope>NUCLEOTIDE SEQUENCE [LARGE SCALE GENOMIC DNA]</scope>
    <source>
        <strain evidence="5">maculatus3</strain>
    </source>
</reference>
<dbReference type="EnsemblMetazoa" id="AMAM009054-RA">
    <property type="protein sequence ID" value="AMAM009054-PA"/>
    <property type="gene ID" value="AMAM009054"/>
</dbReference>
<name>A0A182SLC2_9DIPT</name>
<dbReference type="GO" id="GO:0001228">
    <property type="term" value="F:DNA-binding transcription activator activity, RNA polymerase II-specific"/>
    <property type="evidence" value="ECO:0007669"/>
    <property type="project" value="TreeGrafter"/>
</dbReference>
<feature type="domain" description="C2H2-type" evidence="3">
    <location>
        <begin position="148"/>
        <end position="175"/>
    </location>
</feature>
<evidence type="ECO:0000256" key="2">
    <source>
        <dbReference type="SAM" id="MobiDB-lite"/>
    </source>
</evidence>
<dbReference type="GO" id="GO:0008270">
    <property type="term" value="F:zinc ion binding"/>
    <property type="evidence" value="ECO:0007669"/>
    <property type="project" value="UniProtKB-KW"/>
</dbReference>
<dbReference type="PROSITE" id="PS00028">
    <property type="entry name" value="ZINC_FINGER_C2H2_1"/>
    <property type="match status" value="1"/>
</dbReference>
<dbReference type="Gene3D" id="3.30.160.60">
    <property type="entry name" value="Classic Zinc Finger"/>
    <property type="match status" value="2"/>
</dbReference>
<keyword evidence="1" id="KW-0479">Metal-binding</keyword>
<keyword evidence="1" id="KW-0863">Zinc-finger</keyword>
<dbReference type="Pfam" id="PF00096">
    <property type="entry name" value="zf-C2H2"/>
    <property type="match status" value="3"/>
</dbReference>
<dbReference type="SUPFAM" id="SSF57667">
    <property type="entry name" value="beta-beta-alpha zinc fingers"/>
    <property type="match status" value="1"/>
</dbReference>
<dbReference type="InterPro" id="IPR052795">
    <property type="entry name" value="RREB1"/>
</dbReference>
<proteinExistence type="predicted"/>
<feature type="domain" description="C2H2-type" evidence="3">
    <location>
        <begin position="176"/>
        <end position="197"/>
    </location>
</feature>
<dbReference type="PANTHER" id="PTHR46451:SF1">
    <property type="entry name" value="RAS-RESPONSIVE ELEMENT-BINDING PROTEIN 1"/>
    <property type="match status" value="1"/>
</dbReference>
<feature type="compositionally biased region" description="Basic and acidic residues" evidence="2">
    <location>
        <begin position="52"/>
        <end position="61"/>
    </location>
</feature>
<keyword evidence="5" id="KW-1185">Reference proteome</keyword>
<feature type="compositionally biased region" description="Acidic residues" evidence="2">
    <location>
        <begin position="62"/>
        <end position="72"/>
    </location>
</feature>
<evidence type="ECO:0000259" key="3">
    <source>
        <dbReference type="PROSITE" id="PS50157"/>
    </source>
</evidence>
<dbReference type="AlphaFoldDB" id="A0A182SLC2"/>
<dbReference type="SMART" id="SM00355">
    <property type="entry name" value="ZnF_C2H2"/>
    <property type="match status" value="3"/>
</dbReference>
<evidence type="ECO:0000313" key="4">
    <source>
        <dbReference type="EnsemblMetazoa" id="AMAM009054-PA"/>
    </source>
</evidence>
<feature type="compositionally biased region" description="Polar residues" evidence="2">
    <location>
        <begin position="42"/>
        <end position="51"/>
    </location>
</feature>
<dbReference type="InterPro" id="IPR013087">
    <property type="entry name" value="Znf_C2H2_type"/>
</dbReference>
<feature type="compositionally biased region" description="Polar residues" evidence="2">
    <location>
        <begin position="1"/>
        <end position="15"/>
    </location>
</feature>
<dbReference type="PROSITE" id="PS50157">
    <property type="entry name" value="ZINC_FINGER_C2H2_2"/>
    <property type="match status" value="2"/>
</dbReference>
<dbReference type="FunFam" id="3.30.160.60:FF:001788">
    <property type="entry name" value="ras-responsive element-binding protein 1"/>
    <property type="match status" value="1"/>
</dbReference>